<dbReference type="AlphaFoldDB" id="A0A0C3PHJ1"/>
<dbReference type="EMBL" id="KN831960">
    <property type="protein sequence ID" value="KIO07479.1"/>
    <property type="molecule type" value="Genomic_DNA"/>
</dbReference>
<protein>
    <submittedName>
        <fullName evidence="1">Uncharacterized protein</fullName>
    </submittedName>
</protein>
<organism evidence="1 2">
    <name type="scientific">Pisolithus tinctorius Marx 270</name>
    <dbReference type="NCBI Taxonomy" id="870435"/>
    <lineage>
        <taxon>Eukaryota</taxon>
        <taxon>Fungi</taxon>
        <taxon>Dikarya</taxon>
        <taxon>Basidiomycota</taxon>
        <taxon>Agaricomycotina</taxon>
        <taxon>Agaricomycetes</taxon>
        <taxon>Agaricomycetidae</taxon>
        <taxon>Boletales</taxon>
        <taxon>Sclerodermatineae</taxon>
        <taxon>Pisolithaceae</taxon>
        <taxon>Pisolithus</taxon>
    </lineage>
</organism>
<gene>
    <name evidence="1" type="ORF">M404DRAFT_411895</name>
</gene>
<dbReference type="HOGENOM" id="CLU_2109986_0_0_1"/>
<dbReference type="Proteomes" id="UP000054217">
    <property type="component" value="Unassembled WGS sequence"/>
</dbReference>
<reference evidence="2" key="2">
    <citation type="submission" date="2015-01" db="EMBL/GenBank/DDBJ databases">
        <title>Evolutionary Origins and Diversification of the Mycorrhizal Mutualists.</title>
        <authorList>
            <consortium name="DOE Joint Genome Institute"/>
            <consortium name="Mycorrhizal Genomics Consortium"/>
            <person name="Kohler A."/>
            <person name="Kuo A."/>
            <person name="Nagy L.G."/>
            <person name="Floudas D."/>
            <person name="Copeland A."/>
            <person name="Barry K.W."/>
            <person name="Cichocki N."/>
            <person name="Veneault-Fourrey C."/>
            <person name="LaButti K."/>
            <person name="Lindquist E.A."/>
            <person name="Lipzen A."/>
            <person name="Lundell T."/>
            <person name="Morin E."/>
            <person name="Murat C."/>
            <person name="Riley R."/>
            <person name="Ohm R."/>
            <person name="Sun H."/>
            <person name="Tunlid A."/>
            <person name="Henrissat B."/>
            <person name="Grigoriev I.V."/>
            <person name="Hibbett D.S."/>
            <person name="Martin F."/>
        </authorList>
    </citation>
    <scope>NUCLEOTIDE SEQUENCE [LARGE SCALE GENOMIC DNA]</scope>
    <source>
        <strain evidence="2">Marx 270</strain>
    </source>
</reference>
<name>A0A0C3PHJ1_PISTI</name>
<evidence type="ECO:0000313" key="1">
    <source>
        <dbReference type="EMBL" id="KIO07479.1"/>
    </source>
</evidence>
<dbReference type="InParanoid" id="A0A0C3PHJ1"/>
<keyword evidence="2" id="KW-1185">Reference proteome</keyword>
<evidence type="ECO:0000313" key="2">
    <source>
        <dbReference type="Proteomes" id="UP000054217"/>
    </source>
</evidence>
<proteinExistence type="predicted"/>
<sequence length="115" mass="12815">MAPPKLMRDTPVLDVFQPPYQSALGLITSSPLRTSLRYSTRMGLMMPPCTYLRRRLPQALQQPLPSHGISSYPGGPSRPLSSASCVPKIYKQMVGMAGNSRWQDDLGHMREIICK</sequence>
<reference evidence="1 2" key="1">
    <citation type="submission" date="2014-04" db="EMBL/GenBank/DDBJ databases">
        <authorList>
            <consortium name="DOE Joint Genome Institute"/>
            <person name="Kuo A."/>
            <person name="Kohler A."/>
            <person name="Costa M.D."/>
            <person name="Nagy L.G."/>
            <person name="Floudas D."/>
            <person name="Copeland A."/>
            <person name="Barry K.W."/>
            <person name="Cichocki N."/>
            <person name="Veneault-Fourrey C."/>
            <person name="LaButti K."/>
            <person name="Lindquist E.A."/>
            <person name="Lipzen A."/>
            <person name="Lundell T."/>
            <person name="Morin E."/>
            <person name="Murat C."/>
            <person name="Sun H."/>
            <person name="Tunlid A."/>
            <person name="Henrissat B."/>
            <person name="Grigoriev I.V."/>
            <person name="Hibbett D.S."/>
            <person name="Martin F."/>
            <person name="Nordberg H.P."/>
            <person name="Cantor M.N."/>
            <person name="Hua S.X."/>
        </authorList>
    </citation>
    <scope>NUCLEOTIDE SEQUENCE [LARGE SCALE GENOMIC DNA]</scope>
    <source>
        <strain evidence="1 2">Marx 270</strain>
    </source>
</reference>
<accession>A0A0C3PHJ1</accession>